<dbReference type="PANTHER" id="PTHR30146">
    <property type="entry name" value="LACI-RELATED TRANSCRIPTIONAL REPRESSOR"/>
    <property type="match status" value="1"/>
</dbReference>
<gene>
    <name evidence="6" type="ORF">JD78_01826</name>
</gene>
<evidence type="ECO:0000313" key="7">
    <source>
        <dbReference type="Proteomes" id="UP000321490"/>
    </source>
</evidence>
<protein>
    <submittedName>
        <fullName evidence="6">Regulatory LacI family protein</fullName>
    </submittedName>
</protein>
<evidence type="ECO:0000256" key="2">
    <source>
        <dbReference type="ARBA" id="ARBA00023125"/>
    </source>
</evidence>
<dbReference type="CDD" id="cd01392">
    <property type="entry name" value="HTH_LacI"/>
    <property type="match status" value="1"/>
</dbReference>
<dbReference type="Gene3D" id="1.10.260.40">
    <property type="entry name" value="lambda repressor-like DNA-binding domains"/>
    <property type="match status" value="1"/>
</dbReference>
<evidence type="ECO:0000256" key="4">
    <source>
        <dbReference type="SAM" id="MobiDB-lite"/>
    </source>
</evidence>
<keyword evidence="3" id="KW-0804">Transcription</keyword>
<dbReference type="PROSITE" id="PS50932">
    <property type="entry name" value="HTH_LACI_2"/>
    <property type="match status" value="1"/>
</dbReference>
<reference evidence="6 7" key="1">
    <citation type="submission" date="2019-07" db="EMBL/GenBank/DDBJ databases">
        <title>R&amp;d 2014.</title>
        <authorList>
            <person name="Klenk H.-P."/>
        </authorList>
    </citation>
    <scope>NUCLEOTIDE SEQUENCE [LARGE SCALE GENOMIC DNA]</scope>
    <source>
        <strain evidence="6 7">DSM 45764</strain>
    </source>
</reference>
<keyword evidence="7" id="KW-1185">Reference proteome</keyword>
<dbReference type="GO" id="GO:0003700">
    <property type="term" value="F:DNA-binding transcription factor activity"/>
    <property type="evidence" value="ECO:0007669"/>
    <property type="project" value="TreeGrafter"/>
</dbReference>
<evidence type="ECO:0000256" key="1">
    <source>
        <dbReference type="ARBA" id="ARBA00023015"/>
    </source>
</evidence>
<dbReference type="AlphaFoldDB" id="A0A562IRF7"/>
<comment type="caution">
    <text evidence="6">The sequence shown here is derived from an EMBL/GenBank/DDBJ whole genome shotgun (WGS) entry which is preliminary data.</text>
</comment>
<keyword evidence="2" id="KW-0238">DNA-binding</keyword>
<name>A0A562IRF7_9ACTN</name>
<dbReference type="SUPFAM" id="SSF47413">
    <property type="entry name" value="lambda repressor-like DNA-binding domains"/>
    <property type="match status" value="1"/>
</dbReference>
<evidence type="ECO:0000259" key="5">
    <source>
        <dbReference type="PROSITE" id="PS50932"/>
    </source>
</evidence>
<evidence type="ECO:0000313" key="6">
    <source>
        <dbReference type="EMBL" id="TWH73303.1"/>
    </source>
</evidence>
<dbReference type="InterPro" id="IPR010982">
    <property type="entry name" value="Lambda_DNA-bd_dom_sf"/>
</dbReference>
<organism evidence="6 7">
    <name type="scientific">Modestobacter roseus</name>
    <dbReference type="NCBI Taxonomy" id="1181884"/>
    <lineage>
        <taxon>Bacteria</taxon>
        <taxon>Bacillati</taxon>
        <taxon>Actinomycetota</taxon>
        <taxon>Actinomycetes</taxon>
        <taxon>Geodermatophilales</taxon>
        <taxon>Geodermatophilaceae</taxon>
        <taxon>Modestobacter</taxon>
    </lineage>
</organism>
<dbReference type="OrthoDB" id="3430936at2"/>
<sequence length="138" mass="13962">MTALAEPPRGGRRPTVEDVARCAGVSRQTVSRVLNGSGTVAPATRRRVAAVMAELAYEPDPAAQEMGRRRTAAGRAGQGGTRAAPAREVGNGSTATVVASLEASGVPVVVVPATAVESELARALAACREHPGLVVVIG</sequence>
<feature type="region of interest" description="Disordered" evidence="4">
    <location>
        <begin position="62"/>
        <end position="91"/>
    </location>
</feature>
<dbReference type="InterPro" id="IPR000843">
    <property type="entry name" value="HTH_LacI"/>
</dbReference>
<evidence type="ECO:0000256" key="3">
    <source>
        <dbReference type="ARBA" id="ARBA00023163"/>
    </source>
</evidence>
<feature type="domain" description="HTH lacI-type" evidence="5">
    <location>
        <begin position="14"/>
        <end position="68"/>
    </location>
</feature>
<dbReference type="EMBL" id="VLKF01000001">
    <property type="protein sequence ID" value="TWH73303.1"/>
    <property type="molecule type" value="Genomic_DNA"/>
</dbReference>
<dbReference type="RefSeq" id="WP_153358825.1">
    <property type="nucleotide sequence ID" value="NZ_JABGDC010000046.1"/>
</dbReference>
<dbReference type="GO" id="GO:0000976">
    <property type="term" value="F:transcription cis-regulatory region binding"/>
    <property type="evidence" value="ECO:0007669"/>
    <property type="project" value="TreeGrafter"/>
</dbReference>
<dbReference type="SMART" id="SM00354">
    <property type="entry name" value="HTH_LACI"/>
    <property type="match status" value="1"/>
</dbReference>
<proteinExistence type="predicted"/>
<dbReference type="PROSITE" id="PS00356">
    <property type="entry name" value="HTH_LACI_1"/>
    <property type="match status" value="1"/>
</dbReference>
<accession>A0A562IRF7</accession>
<dbReference type="PANTHER" id="PTHR30146:SF109">
    <property type="entry name" value="HTH-TYPE TRANSCRIPTIONAL REGULATOR GALS"/>
    <property type="match status" value="1"/>
</dbReference>
<keyword evidence="1" id="KW-0805">Transcription regulation</keyword>
<dbReference type="Proteomes" id="UP000321490">
    <property type="component" value="Unassembled WGS sequence"/>
</dbReference>
<dbReference type="Pfam" id="PF00356">
    <property type="entry name" value="LacI"/>
    <property type="match status" value="1"/>
</dbReference>
<dbReference type="PRINTS" id="PR00036">
    <property type="entry name" value="HTHLACI"/>
</dbReference>